<name>A0ABP9BBJ8_9GAMM</name>
<comment type="caution">
    <text evidence="1">The sequence shown here is derived from an EMBL/GenBank/DDBJ whole genome shotgun (WGS) entry which is preliminary data.</text>
</comment>
<evidence type="ECO:0000313" key="2">
    <source>
        <dbReference type="Proteomes" id="UP001499959"/>
    </source>
</evidence>
<sequence>MLCYVRRTHGLRPDASLDPKELVVPIPSDGTLAHAAHASPAPPVRAPLGRALRAIPFSRPSLTVLLALSLTVSLSACAMQNTSDFDSSAWKSQRGASAKDNTRGRMVAPLEKALHAGMSRDDVIRLLGEPDSTDADTATDVYELGVAAYGIDEEFYEIQYQDGKLASHRWARR</sequence>
<evidence type="ECO:0000313" key="1">
    <source>
        <dbReference type="EMBL" id="GAA4792323.1"/>
    </source>
</evidence>
<protein>
    <recommendedName>
        <fullName evidence="3">Lipoprotein SmpA/OmlA domain-containing protein</fullName>
    </recommendedName>
</protein>
<reference evidence="2" key="1">
    <citation type="journal article" date="2019" name="Int. J. Syst. Evol. Microbiol.">
        <title>The Global Catalogue of Microorganisms (GCM) 10K type strain sequencing project: providing services to taxonomists for standard genome sequencing and annotation.</title>
        <authorList>
            <consortium name="The Broad Institute Genomics Platform"/>
            <consortium name="The Broad Institute Genome Sequencing Center for Infectious Disease"/>
            <person name="Wu L."/>
            <person name="Ma J."/>
        </authorList>
    </citation>
    <scope>NUCLEOTIDE SEQUENCE [LARGE SCALE GENOMIC DNA]</scope>
    <source>
        <strain evidence="2">JCM 18204</strain>
    </source>
</reference>
<organism evidence="1 2">
    <name type="scientific">Lysobacter hankyongensis</name>
    <dbReference type="NCBI Taxonomy" id="1176535"/>
    <lineage>
        <taxon>Bacteria</taxon>
        <taxon>Pseudomonadati</taxon>
        <taxon>Pseudomonadota</taxon>
        <taxon>Gammaproteobacteria</taxon>
        <taxon>Lysobacterales</taxon>
        <taxon>Lysobacteraceae</taxon>
        <taxon>Lysobacter</taxon>
    </lineage>
</organism>
<dbReference type="Proteomes" id="UP001499959">
    <property type="component" value="Unassembled WGS sequence"/>
</dbReference>
<gene>
    <name evidence="1" type="ORF">GCM10023307_17130</name>
</gene>
<keyword evidence="2" id="KW-1185">Reference proteome</keyword>
<dbReference type="EMBL" id="BAABJE010000007">
    <property type="protein sequence ID" value="GAA4792323.1"/>
    <property type="molecule type" value="Genomic_DNA"/>
</dbReference>
<accession>A0ABP9BBJ8</accession>
<proteinExistence type="predicted"/>
<evidence type="ECO:0008006" key="3">
    <source>
        <dbReference type="Google" id="ProtNLM"/>
    </source>
</evidence>